<keyword evidence="3 6" id="KW-0863">Zinc-finger</keyword>
<name>A0A1U7YPX7_NELNU</name>
<sequence>MMRFAGSGLLLKVISNIFLAALTGIFALGGAVVGTITGAIKGQTTETGFIRGAVIGALSAATVAIELLESSFIDDSADLLSKIALFGRLVEGKAFREWVSPALLKAYQWQMEVQVISTAVESNYIEISDIYDIDGTRGMPSNLVDKLPKFTFSGAKMTHPWDEMCCTICLQDFKEGDSARRLPNCRHFFHLLCIDQWLVRHGSCPICRQDV</sequence>
<organism evidence="8 9">
    <name type="scientific">Nelumbo nucifera</name>
    <name type="common">Sacred lotus</name>
    <dbReference type="NCBI Taxonomy" id="4432"/>
    <lineage>
        <taxon>Eukaryota</taxon>
        <taxon>Viridiplantae</taxon>
        <taxon>Streptophyta</taxon>
        <taxon>Embryophyta</taxon>
        <taxon>Tracheophyta</taxon>
        <taxon>Spermatophyta</taxon>
        <taxon>Magnoliopsida</taxon>
        <taxon>Proteales</taxon>
        <taxon>Nelumbonaceae</taxon>
        <taxon>Nelumbo</taxon>
    </lineage>
</organism>
<dbReference type="PANTHER" id="PTHR46151:SF12">
    <property type="entry name" value="RING_U-BOX SUPERFAMILY PROTEIN"/>
    <property type="match status" value="1"/>
</dbReference>
<dbReference type="PROSITE" id="PS50089">
    <property type="entry name" value="ZF_RING_2"/>
    <property type="match status" value="1"/>
</dbReference>
<dbReference type="AlphaFoldDB" id="A0A1U7YPX7"/>
<dbReference type="InterPro" id="IPR001841">
    <property type="entry name" value="Znf_RING"/>
</dbReference>
<dbReference type="SUPFAM" id="SSF57850">
    <property type="entry name" value="RING/U-box"/>
    <property type="match status" value="1"/>
</dbReference>
<evidence type="ECO:0000256" key="3">
    <source>
        <dbReference type="ARBA" id="ARBA00022771"/>
    </source>
</evidence>
<accession>A0A1U7YPX7</accession>
<dbReference type="GO" id="GO:0008270">
    <property type="term" value="F:zinc ion binding"/>
    <property type="evidence" value="ECO:0007669"/>
    <property type="project" value="UniProtKB-KW"/>
</dbReference>
<evidence type="ECO:0000256" key="5">
    <source>
        <dbReference type="ARBA" id="ARBA00023136"/>
    </source>
</evidence>
<keyword evidence="2" id="KW-0479">Metal-binding</keyword>
<dbReference type="RefSeq" id="XP_010240881.1">
    <property type="nucleotide sequence ID" value="XM_010242579.2"/>
</dbReference>
<dbReference type="OMA" id="SHECIQR"/>
<keyword evidence="4" id="KW-0862">Zinc</keyword>
<keyword evidence="5" id="KW-0472">Membrane</keyword>
<evidence type="ECO:0000256" key="6">
    <source>
        <dbReference type="PROSITE-ProRule" id="PRU00175"/>
    </source>
</evidence>
<dbReference type="GeneID" id="104585633"/>
<dbReference type="GO" id="GO:0016020">
    <property type="term" value="C:membrane"/>
    <property type="evidence" value="ECO:0007669"/>
    <property type="project" value="UniProtKB-SubCell"/>
</dbReference>
<evidence type="ECO:0000256" key="4">
    <source>
        <dbReference type="ARBA" id="ARBA00022833"/>
    </source>
</evidence>
<comment type="subcellular location">
    <subcellularLocation>
        <location evidence="1">Membrane</location>
    </subcellularLocation>
</comment>
<dbReference type="CDD" id="cd16461">
    <property type="entry name" value="RING-H2_EL5-like"/>
    <property type="match status" value="1"/>
</dbReference>
<dbReference type="PANTHER" id="PTHR46151">
    <property type="entry name" value="NEP1-INTERACTING PROTEIN-LIKE 2"/>
    <property type="match status" value="1"/>
</dbReference>
<evidence type="ECO:0000313" key="8">
    <source>
        <dbReference type="Proteomes" id="UP000189703"/>
    </source>
</evidence>
<proteinExistence type="predicted"/>
<dbReference type="Proteomes" id="UP000189703">
    <property type="component" value="Unplaced"/>
</dbReference>
<reference evidence="9" key="1">
    <citation type="submission" date="2025-08" db="UniProtKB">
        <authorList>
            <consortium name="RefSeq"/>
        </authorList>
    </citation>
    <scope>IDENTIFICATION</scope>
</reference>
<dbReference type="OrthoDB" id="8062037at2759"/>
<dbReference type="KEGG" id="nnu:104585633"/>
<dbReference type="Pfam" id="PF13639">
    <property type="entry name" value="zf-RING_2"/>
    <property type="match status" value="1"/>
</dbReference>
<dbReference type="InterPro" id="IPR013083">
    <property type="entry name" value="Znf_RING/FYVE/PHD"/>
</dbReference>
<dbReference type="Gene3D" id="3.30.40.10">
    <property type="entry name" value="Zinc/RING finger domain, C3HC4 (zinc finger)"/>
    <property type="match status" value="1"/>
</dbReference>
<dbReference type="eggNOG" id="KOG0800">
    <property type="taxonomic scope" value="Eukaryota"/>
</dbReference>
<evidence type="ECO:0000256" key="1">
    <source>
        <dbReference type="ARBA" id="ARBA00004370"/>
    </source>
</evidence>
<evidence type="ECO:0000259" key="7">
    <source>
        <dbReference type="PROSITE" id="PS50089"/>
    </source>
</evidence>
<dbReference type="InParanoid" id="A0A1U7YPX7"/>
<evidence type="ECO:0000256" key="2">
    <source>
        <dbReference type="ARBA" id="ARBA00022723"/>
    </source>
</evidence>
<evidence type="ECO:0000313" key="9">
    <source>
        <dbReference type="RefSeq" id="XP_010240881.1"/>
    </source>
</evidence>
<dbReference type="SMART" id="SM00184">
    <property type="entry name" value="RING"/>
    <property type="match status" value="1"/>
</dbReference>
<gene>
    <name evidence="9" type="primary">LOC104585633</name>
</gene>
<keyword evidence="8" id="KW-1185">Reference proteome</keyword>
<feature type="domain" description="RING-type" evidence="7">
    <location>
        <begin position="166"/>
        <end position="208"/>
    </location>
</feature>
<protein>
    <submittedName>
        <fullName evidence="9">NEP1-interacting protein 1-like</fullName>
    </submittedName>
</protein>